<dbReference type="EMBL" id="CP162601">
    <property type="protein sequence ID" value="XDK26224.1"/>
    <property type="molecule type" value="Genomic_DNA"/>
</dbReference>
<dbReference type="InterPro" id="IPR001279">
    <property type="entry name" value="Metallo-B-lactamas"/>
</dbReference>
<reference evidence="2" key="1">
    <citation type="submission" date="2024-07" db="EMBL/GenBank/DDBJ databases">
        <title>Genome Analysis of a Potential Novel Vibrio Species Secreting pH- and Thermo-stable Alginate Lyase and its Application in Producing Alginate Oligosaccharides.</title>
        <authorList>
            <person name="Huang H."/>
            <person name="Bao K."/>
        </authorList>
    </citation>
    <scope>NUCLEOTIDE SEQUENCE</scope>
    <source>
        <strain evidence="2">HB236076</strain>
    </source>
</reference>
<dbReference type="Pfam" id="PF23023">
    <property type="entry name" value="Anti-Pycsar_Apyc1"/>
    <property type="match status" value="1"/>
</dbReference>
<accession>A0AB39HDV5</accession>
<organism evidence="2">
    <name type="scientific">Vibrio sp. HB236076</name>
    <dbReference type="NCBI Taxonomy" id="3232307"/>
    <lineage>
        <taxon>Bacteria</taxon>
        <taxon>Pseudomonadati</taxon>
        <taxon>Pseudomonadota</taxon>
        <taxon>Gammaproteobacteria</taxon>
        <taxon>Vibrionales</taxon>
        <taxon>Vibrionaceae</taxon>
        <taxon>Vibrio</taxon>
    </lineage>
</organism>
<dbReference type="SUPFAM" id="SSF56281">
    <property type="entry name" value="Metallo-hydrolase/oxidoreductase"/>
    <property type="match status" value="1"/>
</dbReference>
<evidence type="ECO:0000259" key="1">
    <source>
        <dbReference type="SMART" id="SM00849"/>
    </source>
</evidence>
<dbReference type="RefSeq" id="WP_306101608.1">
    <property type="nucleotide sequence ID" value="NZ_CP162601.1"/>
</dbReference>
<dbReference type="AlphaFoldDB" id="A0AB39HDV5"/>
<name>A0AB39HDV5_9VIBR</name>
<evidence type="ECO:0000313" key="2">
    <source>
        <dbReference type="EMBL" id="XDK26224.1"/>
    </source>
</evidence>
<dbReference type="PANTHER" id="PTHR42663:SF6">
    <property type="entry name" value="HYDROLASE C777.06C-RELATED"/>
    <property type="match status" value="1"/>
</dbReference>
<dbReference type="KEGG" id="vih:AB0763_06185"/>
<dbReference type="SMART" id="SM00849">
    <property type="entry name" value="Lactamase_B"/>
    <property type="match status" value="1"/>
</dbReference>
<dbReference type="PANTHER" id="PTHR42663">
    <property type="entry name" value="HYDROLASE C777.06C-RELATED-RELATED"/>
    <property type="match status" value="1"/>
</dbReference>
<proteinExistence type="predicted"/>
<dbReference type="InterPro" id="IPR036866">
    <property type="entry name" value="RibonucZ/Hydroxyglut_hydro"/>
</dbReference>
<gene>
    <name evidence="2" type="ORF">AB0763_06185</name>
</gene>
<feature type="domain" description="Metallo-beta-lactamase" evidence="1">
    <location>
        <begin position="19"/>
        <end position="212"/>
    </location>
</feature>
<dbReference type="Gene3D" id="3.60.15.10">
    <property type="entry name" value="Ribonuclease Z/Hydroxyacylglutathione hydrolase-like"/>
    <property type="match status" value="1"/>
</dbReference>
<protein>
    <submittedName>
        <fullName evidence="2">MBL fold metallo-hydrolase</fullName>
    </submittedName>
</protein>
<sequence length="259" mass="28752">MTLTVDTIGVGNAYDGHRTNASLLIKKDDYQLLIDCGPSVPAAIFRRNMSVEEIDAIYITHTHPDHCAGLSTLLNWFDSYQRQSPLILYVQQQQQAIIEPLIQHAHWPKPVLGYSINMISSDALDLIGPWQVQTVKTVHSVSNLGLYIKDNTGAQLLYSGDGILSSEGEKLASICDWVWVECDDLIPKSGHGAWCSIEKLKKKSGSEWRLYHANPLRRAELEAIVAEHKGVQLASENERVQFCPALDGLGFTTKTKAAL</sequence>